<accession>A0A140LCU5</accession>
<sequence length="73" mass="7837">MAQTLELSFQNEAGRTARILIADPKENLTPEEVQPVMDLVVSKNIFSTSGGDIVKALGARIIIRDAVEIITAG</sequence>
<dbReference type="Proteomes" id="UP000070427">
    <property type="component" value="Unassembled WGS sequence"/>
</dbReference>
<name>A0A140LCU5_9FIRM</name>
<protein>
    <recommendedName>
        <fullName evidence="3">DUF2922 domain-containing protein</fullName>
    </recommendedName>
</protein>
<dbReference type="Pfam" id="PF11148">
    <property type="entry name" value="DUF2922"/>
    <property type="match status" value="1"/>
</dbReference>
<evidence type="ECO:0000313" key="1">
    <source>
        <dbReference type="EMBL" id="KXG78370.1"/>
    </source>
</evidence>
<organism evidence="1 2">
    <name type="scientific">Fervidicola ferrireducens</name>
    <dbReference type="NCBI Taxonomy" id="520764"/>
    <lineage>
        <taxon>Bacteria</taxon>
        <taxon>Bacillati</taxon>
        <taxon>Bacillota</taxon>
        <taxon>Clostridia</taxon>
        <taxon>Thermosediminibacterales</taxon>
        <taxon>Thermosediminibacteraceae</taxon>
        <taxon>Fervidicola</taxon>
    </lineage>
</organism>
<dbReference type="InParanoid" id="A0A140LCU5"/>
<dbReference type="OrthoDB" id="9795264at2"/>
<dbReference type="EMBL" id="LOED01000003">
    <property type="protein sequence ID" value="KXG78370.1"/>
    <property type="molecule type" value="Genomic_DNA"/>
</dbReference>
<keyword evidence="2" id="KW-1185">Reference proteome</keyword>
<dbReference type="InterPro" id="IPR021321">
    <property type="entry name" value="DUF2922"/>
</dbReference>
<dbReference type="AlphaFoldDB" id="A0A140LCU5"/>
<comment type="caution">
    <text evidence="1">The sequence shown here is derived from an EMBL/GenBank/DDBJ whole genome shotgun (WGS) entry which is preliminary data.</text>
</comment>
<dbReference type="RefSeq" id="WP_066351515.1">
    <property type="nucleotide sequence ID" value="NZ_LOED01000003.1"/>
</dbReference>
<evidence type="ECO:0000313" key="2">
    <source>
        <dbReference type="Proteomes" id="UP000070427"/>
    </source>
</evidence>
<proteinExistence type="predicted"/>
<reference evidence="1 2" key="1">
    <citation type="submission" date="2015-12" db="EMBL/GenBank/DDBJ databases">
        <title>Draft genome sequnece of Fervidicola ferrireducens strain Y170.</title>
        <authorList>
            <person name="Patel B.K."/>
        </authorList>
    </citation>
    <scope>NUCLEOTIDE SEQUENCE [LARGE SCALE GENOMIC DNA]</scope>
    <source>
        <strain evidence="1 2">Y170</strain>
    </source>
</reference>
<gene>
    <name evidence="1" type="ORF">AN618_04360</name>
</gene>
<dbReference type="STRING" id="520764.AN618_04360"/>
<evidence type="ECO:0008006" key="3">
    <source>
        <dbReference type="Google" id="ProtNLM"/>
    </source>
</evidence>